<sequence>MKMDTNRIARMPPMMIVISPFCPLEAFSSRQIFFRRNSSCVMLPVAGSSVTSIVIVTSTSADSRPLQRSPIANVSTCSGISPCQEMFIDGLGNAIGSEETMLICTFTSCGAQQTNMRQLSPKSYEALLCVAALMRQIACWRQCCPVRILVPRYEPESNGSSKGRMERLAERRAEENLAPVYVGSLRSTEGTLTVGPLQGQ</sequence>
<dbReference type="AlphaFoldDB" id="A0A182QMM6"/>
<proteinExistence type="predicted"/>
<evidence type="ECO:0000313" key="2">
    <source>
        <dbReference type="Proteomes" id="UP000075886"/>
    </source>
</evidence>
<dbReference type="Proteomes" id="UP000075886">
    <property type="component" value="Unassembled WGS sequence"/>
</dbReference>
<dbReference type="EMBL" id="AXCN02000795">
    <property type="status" value="NOT_ANNOTATED_CDS"/>
    <property type="molecule type" value="Genomic_DNA"/>
</dbReference>
<dbReference type="VEuPathDB" id="VectorBase:AFAF013242"/>
<dbReference type="EnsemblMetazoa" id="AFAF013242-RA">
    <property type="protein sequence ID" value="AFAF013242-PA"/>
    <property type="gene ID" value="AFAF013242"/>
</dbReference>
<accession>A0A182QMM6</accession>
<organism evidence="1 2">
    <name type="scientific">Anopheles farauti</name>
    <dbReference type="NCBI Taxonomy" id="69004"/>
    <lineage>
        <taxon>Eukaryota</taxon>
        <taxon>Metazoa</taxon>
        <taxon>Ecdysozoa</taxon>
        <taxon>Arthropoda</taxon>
        <taxon>Hexapoda</taxon>
        <taxon>Insecta</taxon>
        <taxon>Pterygota</taxon>
        <taxon>Neoptera</taxon>
        <taxon>Endopterygota</taxon>
        <taxon>Diptera</taxon>
        <taxon>Nematocera</taxon>
        <taxon>Culicoidea</taxon>
        <taxon>Culicidae</taxon>
        <taxon>Anophelinae</taxon>
        <taxon>Anopheles</taxon>
    </lineage>
</organism>
<reference evidence="1" key="2">
    <citation type="submission" date="2020-05" db="UniProtKB">
        <authorList>
            <consortium name="EnsemblMetazoa"/>
        </authorList>
    </citation>
    <scope>IDENTIFICATION</scope>
    <source>
        <strain evidence="1">FAR1</strain>
    </source>
</reference>
<evidence type="ECO:0000313" key="1">
    <source>
        <dbReference type="EnsemblMetazoa" id="AFAF013242-PA"/>
    </source>
</evidence>
<protein>
    <submittedName>
        <fullName evidence="1">Uncharacterized protein</fullName>
    </submittedName>
</protein>
<name>A0A182QMM6_9DIPT</name>
<keyword evidence="2" id="KW-1185">Reference proteome</keyword>
<reference evidence="2" key="1">
    <citation type="submission" date="2014-01" db="EMBL/GenBank/DDBJ databases">
        <title>The Genome Sequence of Anopheles farauti FAR1 (V2).</title>
        <authorList>
            <consortium name="The Broad Institute Genomics Platform"/>
            <person name="Neafsey D.E."/>
            <person name="Besansky N."/>
            <person name="Howell P."/>
            <person name="Walton C."/>
            <person name="Young S.K."/>
            <person name="Zeng Q."/>
            <person name="Gargeya S."/>
            <person name="Fitzgerald M."/>
            <person name="Haas B."/>
            <person name="Abouelleil A."/>
            <person name="Allen A.W."/>
            <person name="Alvarado L."/>
            <person name="Arachchi H.M."/>
            <person name="Berlin A.M."/>
            <person name="Chapman S.B."/>
            <person name="Gainer-Dewar J."/>
            <person name="Goldberg J."/>
            <person name="Griggs A."/>
            <person name="Gujja S."/>
            <person name="Hansen M."/>
            <person name="Howarth C."/>
            <person name="Imamovic A."/>
            <person name="Ireland A."/>
            <person name="Larimer J."/>
            <person name="McCowan C."/>
            <person name="Murphy C."/>
            <person name="Pearson M."/>
            <person name="Poon T.W."/>
            <person name="Priest M."/>
            <person name="Roberts A."/>
            <person name="Saif S."/>
            <person name="Shea T."/>
            <person name="Sisk P."/>
            <person name="Sykes S."/>
            <person name="Wortman J."/>
            <person name="Nusbaum C."/>
            <person name="Birren B."/>
        </authorList>
    </citation>
    <scope>NUCLEOTIDE SEQUENCE [LARGE SCALE GENOMIC DNA]</scope>
    <source>
        <strain evidence="2">FAR1</strain>
    </source>
</reference>